<feature type="transmembrane region" description="Helical" evidence="1">
    <location>
        <begin position="117"/>
        <end position="140"/>
    </location>
</feature>
<dbReference type="AlphaFoldDB" id="A0A0M6YD83"/>
<evidence type="ECO:0000256" key="1">
    <source>
        <dbReference type="SAM" id="Phobius"/>
    </source>
</evidence>
<keyword evidence="4" id="KW-1185">Reference proteome</keyword>
<dbReference type="InterPro" id="IPR009936">
    <property type="entry name" value="DUF1468"/>
</dbReference>
<dbReference type="OrthoDB" id="5186924at2"/>
<keyword evidence="1" id="KW-0812">Transmembrane</keyword>
<dbReference type="Pfam" id="PF07331">
    <property type="entry name" value="TctB"/>
    <property type="match status" value="1"/>
</dbReference>
<proteinExistence type="predicted"/>
<name>A0A0M6YD83_9HYPH</name>
<dbReference type="EMBL" id="CXST01000005">
    <property type="protein sequence ID" value="CTQ46981.1"/>
    <property type="molecule type" value="Genomic_DNA"/>
</dbReference>
<organism evidence="3 4">
    <name type="scientific">Roseibium aggregatum</name>
    <dbReference type="NCBI Taxonomy" id="187304"/>
    <lineage>
        <taxon>Bacteria</taxon>
        <taxon>Pseudomonadati</taxon>
        <taxon>Pseudomonadota</taxon>
        <taxon>Alphaproteobacteria</taxon>
        <taxon>Hyphomicrobiales</taxon>
        <taxon>Stappiaceae</taxon>
        <taxon>Roseibium</taxon>
    </lineage>
</organism>
<sequence>MKALFKAQDGLLVALAGAIFLYASRDLDMGVPRNMGPGMFPVVLSALTIVFGLLIAVVNVVRDVTLPGQFPWLGLCGVVASIALYALLIERLGIALTTLCAISVLALVIPRMKWLETVLLSIGVSAFLWLTFVLGLGMPLRLFPGF</sequence>
<keyword evidence="1" id="KW-1133">Transmembrane helix</keyword>
<dbReference type="STRING" id="187304.B0E33_15600"/>
<dbReference type="Proteomes" id="UP000048926">
    <property type="component" value="Unassembled WGS sequence"/>
</dbReference>
<reference evidence="4" key="1">
    <citation type="submission" date="2015-07" db="EMBL/GenBank/DDBJ databases">
        <authorList>
            <person name="Rodrigo-Torres Lidia"/>
            <person name="Arahal R.David."/>
        </authorList>
    </citation>
    <scope>NUCLEOTIDE SEQUENCE [LARGE SCALE GENOMIC DNA]</scope>
    <source>
        <strain evidence="4">CECT 4801</strain>
    </source>
</reference>
<evidence type="ECO:0000259" key="2">
    <source>
        <dbReference type="Pfam" id="PF07331"/>
    </source>
</evidence>
<gene>
    <name evidence="3" type="ORF">LAL4801_05441</name>
</gene>
<accession>A0A0M6YD83</accession>
<evidence type="ECO:0000313" key="4">
    <source>
        <dbReference type="Proteomes" id="UP000048926"/>
    </source>
</evidence>
<protein>
    <submittedName>
        <fullName evidence="3">Tripartite tricarboxylate transporter TctB family protein</fullName>
    </submittedName>
</protein>
<feature type="transmembrane region" description="Helical" evidence="1">
    <location>
        <begin position="35"/>
        <end position="58"/>
    </location>
</feature>
<feature type="transmembrane region" description="Helical" evidence="1">
    <location>
        <begin position="94"/>
        <end position="110"/>
    </location>
</feature>
<feature type="transmembrane region" description="Helical" evidence="1">
    <location>
        <begin position="70"/>
        <end position="88"/>
    </location>
</feature>
<dbReference type="RefSeq" id="WP_055661128.1">
    <property type="nucleotide sequence ID" value="NZ_CXST01000005.1"/>
</dbReference>
<feature type="domain" description="DUF1468" evidence="2">
    <location>
        <begin position="11"/>
        <end position="140"/>
    </location>
</feature>
<keyword evidence="1" id="KW-0472">Membrane</keyword>
<evidence type="ECO:0000313" key="3">
    <source>
        <dbReference type="EMBL" id="CTQ46981.1"/>
    </source>
</evidence>